<dbReference type="Gene3D" id="1.10.10.10">
    <property type="entry name" value="Winged helix-like DNA-binding domain superfamily/Winged helix DNA-binding domain"/>
    <property type="match status" value="1"/>
</dbReference>
<dbReference type="InterPro" id="IPR024370">
    <property type="entry name" value="PBP_domain"/>
</dbReference>
<dbReference type="InterPro" id="IPR036390">
    <property type="entry name" value="WH_DNA-bd_sf"/>
</dbReference>
<sequence length="367" mass="39018">MIEIKCVAQLLVRDNAGRDVSLTDIVPLLALIDQTGSIAQAAGERQLSYRHAWGLLRALEERLGGELIAKERGKGSVLSALGRAVVQAQRACAERLDGPLTLFASEVAAELNRQLGAGGTTRIHASHGYAVAALVARLGAQAPSAVDIKYRESAEAVAALARGECDFAGFHLPRGAFRELCADIYRRWLDPRRHVLVYLTGRKQGLFLTKGNPKEVRGLDDLARPDVRFVNRQPGSGTRLLLDLALNSVGIDPERINGYASTELTHTAIAAFVASGMADAGFGVAPAAHHFGLDFLPIVDEDYYFACDRARLTAGPLAAALAVLRSEDFRAGVATLEGYDPTHCGELIDVAAGLRGAPLPPGAGDVV</sequence>
<dbReference type="Proteomes" id="UP000235616">
    <property type="component" value="Unassembled WGS sequence"/>
</dbReference>
<protein>
    <submittedName>
        <fullName evidence="2">LysR family transcriptional regulator</fullName>
    </submittedName>
</protein>
<dbReference type="AlphaFoldDB" id="A0A2N7VQI3"/>
<gene>
    <name evidence="2" type="ORF">C0Z18_13855</name>
</gene>
<evidence type="ECO:0000259" key="1">
    <source>
        <dbReference type="Pfam" id="PF12727"/>
    </source>
</evidence>
<dbReference type="SUPFAM" id="SSF53850">
    <property type="entry name" value="Periplasmic binding protein-like II"/>
    <property type="match status" value="1"/>
</dbReference>
<dbReference type="SUPFAM" id="SSF46785">
    <property type="entry name" value="Winged helix' DNA-binding domain"/>
    <property type="match status" value="1"/>
</dbReference>
<dbReference type="PANTHER" id="PTHR38431">
    <property type="entry name" value="BLL2305 PROTEIN"/>
    <property type="match status" value="1"/>
</dbReference>
<dbReference type="RefSeq" id="WP_102645989.1">
    <property type="nucleotide sequence ID" value="NZ_PNYA01000011.1"/>
</dbReference>
<evidence type="ECO:0000313" key="2">
    <source>
        <dbReference type="EMBL" id="PMS19402.1"/>
    </source>
</evidence>
<dbReference type="OrthoDB" id="9805928at2"/>
<dbReference type="EMBL" id="PNYA01000011">
    <property type="protein sequence ID" value="PMS19402.1"/>
    <property type="molecule type" value="Genomic_DNA"/>
</dbReference>
<evidence type="ECO:0000313" key="3">
    <source>
        <dbReference type="Proteomes" id="UP000235616"/>
    </source>
</evidence>
<dbReference type="PANTHER" id="PTHR38431:SF1">
    <property type="entry name" value="BLL2305 PROTEIN"/>
    <property type="match status" value="1"/>
</dbReference>
<dbReference type="Gene3D" id="3.40.190.10">
    <property type="entry name" value="Periplasmic binding protein-like II"/>
    <property type="match status" value="1"/>
</dbReference>
<reference evidence="2 3" key="1">
    <citation type="submission" date="2018-01" db="EMBL/GenBank/DDBJ databases">
        <title>Whole genome analyses suggest that Burkholderia sensu lato contains two further novel genera in the rhizoxinica-symbiotica group Mycetohabitans gen. nov., and Trinickia gen. nov.: implications for the evolution of diazotrophy and nodulation in the Burkholderiaceae.</title>
        <authorList>
            <person name="Estrada-de los Santos P."/>
            <person name="Palmer M."/>
            <person name="Chavez-Ramirez B."/>
            <person name="Beukes C."/>
            <person name="Steenkamp E.T."/>
            <person name="Hirsch A.M."/>
            <person name="Manyaka P."/>
            <person name="Maluk M."/>
            <person name="Lafos M."/>
            <person name="Crook M."/>
            <person name="Gross E."/>
            <person name="Simon M.F."/>
            <person name="Bueno dos Reis Junior F."/>
            <person name="Poole P.S."/>
            <person name="Venter S.N."/>
            <person name="James E.K."/>
        </authorList>
    </citation>
    <scope>NUCLEOTIDE SEQUENCE [LARGE SCALE GENOMIC DNA]</scope>
    <source>
        <strain evidence="2 3">GIMN1.004</strain>
    </source>
</reference>
<accession>A0A2N7VQI3</accession>
<keyword evidence="3" id="KW-1185">Reference proteome</keyword>
<proteinExistence type="predicted"/>
<name>A0A2N7VQI3_9BURK</name>
<comment type="caution">
    <text evidence="2">The sequence shown here is derived from an EMBL/GenBank/DDBJ whole genome shotgun (WGS) entry which is preliminary data.</text>
</comment>
<dbReference type="InterPro" id="IPR036388">
    <property type="entry name" value="WH-like_DNA-bd_sf"/>
</dbReference>
<feature type="domain" description="PBP" evidence="1">
    <location>
        <begin position="142"/>
        <end position="324"/>
    </location>
</feature>
<organism evidence="2 3">
    <name type="scientific">Trinickia dabaoshanensis</name>
    <dbReference type="NCBI Taxonomy" id="564714"/>
    <lineage>
        <taxon>Bacteria</taxon>
        <taxon>Pseudomonadati</taxon>
        <taxon>Pseudomonadota</taxon>
        <taxon>Betaproteobacteria</taxon>
        <taxon>Burkholderiales</taxon>
        <taxon>Burkholderiaceae</taxon>
        <taxon>Trinickia</taxon>
    </lineage>
</organism>
<dbReference type="Pfam" id="PF12727">
    <property type="entry name" value="PBP_like"/>
    <property type="match status" value="1"/>
</dbReference>